<feature type="transmembrane region" description="Helical" evidence="1">
    <location>
        <begin position="849"/>
        <end position="869"/>
    </location>
</feature>
<feature type="transmembrane region" description="Helical" evidence="1">
    <location>
        <begin position="876"/>
        <end position="896"/>
    </location>
</feature>
<feature type="transmembrane region" description="Helical" evidence="1">
    <location>
        <begin position="359"/>
        <end position="379"/>
    </location>
</feature>
<dbReference type="Gene3D" id="3.30.70.1440">
    <property type="entry name" value="Multidrug efflux transporter AcrB pore domain"/>
    <property type="match status" value="1"/>
</dbReference>
<dbReference type="InterPro" id="IPR027463">
    <property type="entry name" value="AcrB_DN_DC_subdom"/>
</dbReference>
<dbReference type="Gene3D" id="3.30.70.1320">
    <property type="entry name" value="Multidrug efflux transporter AcrB pore domain like"/>
    <property type="match status" value="1"/>
</dbReference>
<dbReference type="Pfam" id="PF00873">
    <property type="entry name" value="ACR_tran"/>
    <property type="match status" value="1"/>
</dbReference>
<dbReference type="Gene3D" id="3.30.70.1430">
    <property type="entry name" value="Multidrug efflux transporter AcrB pore domain"/>
    <property type="match status" value="2"/>
</dbReference>
<dbReference type="SUPFAM" id="SSF82714">
    <property type="entry name" value="Multidrug efflux transporter AcrB TolC docking domain, DN and DC subdomains"/>
    <property type="match status" value="2"/>
</dbReference>
<keyword evidence="3" id="KW-1185">Reference proteome</keyword>
<dbReference type="Proteomes" id="UP001057522">
    <property type="component" value="Unassembled WGS sequence"/>
</dbReference>
<dbReference type="EMBL" id="JAMOKX010000004">
    <property type="protein sequence ID" value="MCL9819553.1"/>
    <property type="molecule type" value="Genomic_DNA"/>
</dbReference>
<reference evidence="2" key="1">
    <citation type="submission" date="2022-06" db="EMBL/GenBank/DDBJ databases">
        <title>Helicobacter colisuis sp. nov.</title>
        <authorList>
            <person name="Papic B."/>
            <person name="Gruntar I."/>
        </authorList>
    </citation>
    <scope>NUCLEOTIDE SEQUENCE</scope>
    <source>
        <strain evidence="2">11154-15</strain>
    </source>
</reference>
<evidence type="ECO:0000313" key="3">
    <source>
        <dbReference type="Proteomes" id="UP001057522"/>
    </source>
</evidence>
<comment type="caution">
    <text evidence="2">The sequence shown here is derived from an EMBL/GenBank/DDBJ whole genome shotgun (WGS) entry which is preliminary data.</text>
</comment>
<dbReference type="PANTHER" id="PTHR32063:SF0">
    <property type="entry name" value="SWARMING MOTILITY PROTEIN SWRC"/>
    <property type="match status" value="1"/>
</dbReference>
<gene>
    <name evidence="2" type="ORF">NCR95_05145</name>
</gene>
<keyword evidence="1" id="KW-0812">Transmembrane</keyword>
<accession>A0ABT0TVQ9</accession>
<evidence type="ECO:0000256" key="1">
    <source>
        <dbReference type="SAM" id="Phobius"/>
    </source>
</evidence>
<dbReference type="RefSeq" id="WP_250604288.1">
    <property type="nucleotide sequence ID" value="NZ_JAMOKX010000004.1"/>
</dbReference>
<name>A0ABT0TVQ9_9HELI</name>
<feature type="transmembrane region" description="Helical" evidence="1">
    <location>
        <begin position="385"/>
        <end position="410"/>
    </location>
</feature>
<organism evidence="2 3">
    <name type="scientific">Helicobacter colisuis</name>
    <dbReference type="NCBI Taxonomy" id="2949739"/>
    <lineage>
        <taxon>Bacteria</taxon>
        <taxon>Pseudomonadati</taxon>
        <taxon>Campylobacterota</taxon>
        <taxon>Epsilonproteobacteria</taxon>
        <taxon>Campylobacterales</taxon>
        <taxon>Helicobacteraceae</taxon>
        <taxon>Helicobacter</taxon>
    </lineage>
</organism>
<dbReference type="PRINTS" id="PR00702">
    <property type="entry name" value="ACRIFLAVINRP"/>
</dbReference>
<protein>
    <submittedName>
        <fullName evidence="2">Efflux RND transporter permease subunit</fullName>
    </submittedName>
</protein>
<sequence length="1017" mass="113032">MSKIAIERPIATLMFVLALIFFGIDALKRLSVSLYPNVDIPVITITTLYPGANPEIVESKVTEKIEEAISGIESLKKITSNSSDSVSVVVAEFELEKPLEIAANDVRDKVLSVSFGSEVKSPVVEKFNVGGAPIISLFVSSKTPITNEKELLEINTHTNWNIKPLLQRIKGVGKVNLVGFLEREIKIIPNPTLLNQYNLTYLDLTRAIGTQNVEIDGGRIIAKDKEWKILTQADSNNLKELGDILVGDNIKLSDIAKIEDSTEEQRSFANLLSKDIQGSGILLEIQKISGANEIEITDAIREILPSLQESSPKYNLMLLRDTTTYIKDTIWAVELDLILGAFLAVFVVFFFLRNASMTWIASLSIPASIMGTFAFMYYWGMTLNLTTLIAITLAIGIIIDDAIVVIENIYKKIEGGMSRKEAALMGVKEIIFALIAISAMLLSVFVPIANMGGITGRFFVSFGISLGACIIISFFVVITFIPMLSSRVANHTQSAFYLQTEKYFKALELLYVRILKWVLAHKAFVILSIVSIFVVSLLLITRLGVEFLPSEDKAEFDINLTAKPGISLEAMQKQALAIQERLNQEKEVEYSILKIGYTAEKKIYEAKIYVRLVPYNKRERDLQEVMQFLRGVYADYTKQFDLEIALIEIPQISLGEDDSPLQLALYSLDNTALQTSVERITSFMEQSGKYKDIHTNIKPQTPQLEITINRALASQYGFSAQEIALVINGAFSGAQEISYYRENGKEYNIVLLAPKRNQIKDLKTLTLRNAKGENVFLEGIVEIKEVGGVTTIRHYDRQKSVMVYANLAENISLGEATNFLEENKDSWLESGVHYKIEGYAKYMQETNEAFVVAMTMVFVLIYFILAALYESLIQPLIIMITLPLSFTGAFLGLFISGESLSLFSIMGLMLLMGLVGKNATLIIDVANEKHRGGMELENAIIKAGETRLRPILMTTIAMIFGMLPLALAGGAGSGIKSPMGIAVIGGLLVSMILSLLVVPAFYRLLSPLDEKLRKYYR</sequence>
<feature type="transmembrane region" description="Helical" evidence="1">
    <location>
        <begin position="523"/>
        <end position="545"/>
    </location>
</feature>
<dbReference type="PANTHER" id="PTHR32063">
    <property type="match status" value="1"/>
</dbReference>
<feature type="transmembrane region" description="Helical" evidence="1">
    <location>
        <begin position="948"/>
        <end position="967"/>
    </location>
</feature>
<proteinExistence type="predicted"/>
<dbReference type="Gene3D" id="1.20.1640.10">
    <property type="entry name" value="Multidrug efflux transporter AcrB transmembrane domain"/>
    <property type="match status" value="2"/>
</dbReference>
<feature type="transmembrane region" description="Helical" evidence="1">
    <location>
        <begin position="979"/>
        <end position="1005"/>
    </location>
</feature>
<feature type="transmembrane region" description="Helical" evidence="1">
    <location>
        <begin position="330"/>
        <end position="352"/>
    </location>
</feature>
<dbReference type="InterPro" id="IPR001036">
    <property type="entry name" value="Acrflvin-R"/>
</dbReference>
<dbReference type="Gene3D" id="3.30.2090.10">
    <property type="entry name" value="Multidrug efflux transporter AcrB TolC docking domain, DN and DC subdomains"/>
    <property type="match status" value="2"/>
</dbReference>
<feature type="transmembrane region" description="Helical" evidence="1">
    <location>
        <begin position="902"/>
        <end position="927"/>
    </location>
</feature>
<dbReference type="SUPFAM" id="SSF82693">
    <property type="entry name" value="Multidrug efflux transporter AcrB pore domain, PN1, PN2, PC1 and PC2 subdomains"/>
    <property type="match status" value="3"/>
</dbReference>
<feature type="transmembrane region" description="Helical" evidence="1">
    <location>
        <begin position="458"/>
        <end position="481"/>
    </location>
</feature>
<dbReference type="SUPFAM" id="SSF82866">
    <property type="entry name" value="Multidrug efflux transporter AcrB transmembrane domain"/>
    <property type="match status" value="2"/>
</dbReference>
<evidence type="ECO:0000313" key="2">
    <source>
        <dbReference type="EMBL" id="MCL9819553.1"/>
    </source>
</evidence>
<feature type="transmembrane region" description="Helical" evidence="1">
    <location>
        <begin position="430"/>
        <end position="452"/>
    </location>
</feature>
<keyword evidence="1" id="KW-1133">Transmembrane helix</keyword>
<keyword evidence="1" id="KW-0472">Membrane</keyword>